<evidence type="ECO:0000313" key="2">
    <source>
        <dbReference type="EMBL" id="KAF0698237.1"/>
    </source>
</evidence>
<name>A0A485KS64_9STRA</name>
<dbReference type="EMBL" id="CAADRA010005276">
    <property type="protein sequence ID" value="VFT88008.1"/>
    <property type="molecule type" value="Genomic_DNA"/>
</dbReference>
<keyword evidence="4" id="KW-1185">Reference proteome</keyword>
<dbReference type="AlphaFoldDB" id="A0A485KS64"/>
<protein>
    <submittedName>
        <fullName evidence="3">Aste57867_11141 protein</fullName>
    </submittedName>
</protein>
<dbReference type="SUPFAM" id="SSF54518">
    <property type="entry name" value="Tubby C-terminal domain-like"/>
    <property type="match status" value="1"/>
</dbReference>
<proteinExistence type="inferred from homology"/>
<dbReference type="Pfam" id="PF04525">
    <property type="entry name" value="LOR"/>
    <property type="match status" value="1"/>
</dbReference>
<reference evidence="2" key="2">
    <citation type="submission" date="2019-06" db="EMBL/GenBank/DDBJ databases">
        <title>Genomics analysis of Aphanomyces spp. identifies a new class of oomycete effector associated with host adaptation.</title>
        <authorList>
            <person name="Gaulin E."/>
        </authorList>
    </citation>
    <scope>NUCLEOTIDE SEQUENCE</scope>
    <source>
        <strain evidence="2">CBS 578.67</strain>
    </source>
</reference>
<evidence type="ECO:0000256" key="1">
    <source>
        <dbReference type="ARBA" id="ARBA00005437"/>
    </source>
</evidence>
<evidence type="ECO:0000313" key="3">
    <source>
        <dbReference type="EMBL" id="VFT88008.1"/>
    </source>
</evidence>
<dbReference type="InterPro" id="IPR038595">
    <property type="entry name" value="LOR_sf"/>
</dbReference>
<sequence length="204" mass="22526">MGCCLSNEAYDAAVLAQTAQPVAILDAKFALPVAVTLHMKQKLWSWTGDDFTIKDPHTGVPYFKLKGKVLSLRSHKDLLDFEGHVVASMEEAIFSWLGRQMIYSSSKTKLCDVNVRFAMCQNVLECIAVDCATNTTRRFDVISDGIGRKTVITCDGVPVAKAYSPLNFVRDEYYIDIGVGVDIALIVLLCVALEDAIEKKNNNN</sequence>
<dbReference type="OrthoDB" id="101217at2759"/>
<organism evidence="3 4">
    <name type="scientific">Aphanomyces stellatus</name>
    <dbReference type="NCBI Taxonomy" id="120398"/>
    <lineage>
        <taxon>Eukaryota</taxon>
        <taxon>Sar</taxon>
        <taxon>Stramenopiles</taxon>
        <taxon>Oomycota</taxon>
        <taxon>Saprolegniomycetes</taxon>
        <taxon>Saprolegniales</taxon>
        <taxon>Verrucalvaceae</taxon>
        <taxon>Aphanomyces</taxon>
    </lineage>
</organism>
<dbReference type="Gene3D" id="2.40.160.200">
    <property type="entry name" value="LURP1-related"/>
    <property type="match status" value="1"/>
</dbReference>
<dbReference type="InterPro" id="IPR007612">
    <property type="entry name" value="LOR"/>
</dbReference>
<dbReference type="InterPro" id="IPR025659">
    <property type="entry name" value="Tubby-like_C"/>
</dbReference>
<reference evidence="3 4" key="1">
    <citation type="submission" date="2019-03" db="EMBL/GenBank/DDBJ databases">
        <authorList>
            <person name="Gaulin E."/>
            <person name="Dumas B."/>
        </authorList>
    </citation>
    <scope>NUCLEOTIDE SEQUENCE [LARGE SCALE GENOMIC DNA]</scope>
    <source>
        <strain evidence="3">CBS 568.67</strain>
    </source>
</reference>
<gene>
    <name evidence="3" type="primary">Aste57867_11141</name>
    <name evidence="2" type="ORF">As57867_011099</name>
    <name evidence="3" type="ORF">ASTE57867_11141</name>
</gene>
<comment type="similarity">
    <text evidence="1">Belongs to the LOR family.</text>
</comment>
<dbReference type="EMBL" id="VJMH01005255">
    <property type="protein sequence ID" value="KAF0698237.1"/>
    <property type="molecule type" value="Genomic_DNA"/>
</dbReference>
<dbReference type="Proteomes" id="UP000332933">
    <property type="component" value="Unassembled WGS sequence"/>
</dbReference>
<evidence type="ECO:0000313" key="4">
    <source>
        <dbReference type="Proteomes" id="UP000332933"/>
    </source>
</evidence>
<accession>A0A485KS64</accession>